<reference evidence="1 2" key="1">
    <citation type="journal article" date="2022" name="G3 (Bethesda)">
        <title>Whole-genome sequence and methylome profiling of the almond [Prunus dulcis (Mill.) D.A. Webb] cultivar 'Nonpareil'.</title>
        <authorList>
            <person name="D'Amico-Willman K.M."/>
            <person name="Ouma W.Z."/>
            <person name="Meulia T."/>
            <person name="Sideli G.M."/>
            <person name="Gradziel T.M."/>
            <person name="Fresnedo-Ramirez J."/>
        </authorList>
    </citation>
    <scope>NUCLEOTIDE SEQUENCE [LARGE SCALE GENOMIC DNA]</scope>
    <source>
        <strain evidence="1">Clone GOH B32 T37-40</strain>
    </source>
</reference>
<dbReference type="AlphaFoldDB" id="A0AAD4VFX3"/>
<organism evidence="1 2">
    <name type="scientific">Prunus dulcis</name>
    <name type="common">Almond</name>
    <name type="synonym">Amygdalus dulcis</name>
    <dbReference type="NCBI Taxonomy" id="3755"/>
    <lineage>
        <taxon>Eukaryota</taxon>
        <taxon>Viridiplantae</taxon>
        <taxon>Streptophyta</taxon>
        <taxon>Embryophyta</taxon>
        <taxon>Tracheophyta</taxon>
        <taxon>Spermatophyta</taxon>
        <taxon>Magnoliopsida</taxon>
        <taxon>eudicotyledons</taxon>
        <taxon>Gunneridae</taxon>
        <taxon>Pentapetalae</taxon>
        <taxon>rosids</taxon>
        <taxon>fabids</taxon>
        <taxon>Rosales</taxon>
        <taxon>Rosaceae</taxon>
        <taxon>Amygdaloideae</taxon>
        <taxon>Amygdaleae</taxon>
        <taxon>Prunus</taxon>
    </lineage>
</organism>
<evidence type="ECO:0000313" key="2">
    <source>
        <dbReference type="Proteomes" id="UP001054821"/>
    </source>
</evidence>
<keyword evidence="2" id="KW-1185">Reference proteome</keyword>
<proteinExistence type="predicted"/>
<dbReference type="EMBL" id="JAJFAZ020000006">
    <property type="protein sequence ID" value="KAI5324374.1"/>
    <property type="molecule type" value="Genomic_DNA"/>
</dbReference>
<sequence>MTTTCLASNTRPLHSTSYSNIKELAVLSVAIQTRKLYIVPPRFSTKIRFMGRGLVTTTCLITTAKTLPVIAKEARP</sequence>
<evidence type="ECO:0000313" key="1">
    <source>
        <dbReference type="EMBL" id="KAI5324374.1"/>
    </source>
</evidence>
<comment type="caution">
    <text evidence="1">The sequence shown here is derived from an EMBL/GenBank/DDBJ whole genome shotgun (WGS) entry which is preliminary data.</text>
</comment>
<name>A0AAD4VFX3_PRUDU</name>
<dbReference type="Proteomes" id="UP001054821">
    <property type="component" value="Chromosome 6"/>
</dbReference>
<protein>
    <submittedName>
        <fullName evidence="1">Uncharacterized protein</fullName>
    </submittedName>
</protein>
<gene>
    <name evidence="1" type="ORF">L3X38_033447</name>
</gene>
<accession>A0AAD4VFX3</accession>